<dbReference type="GO" id="GO:0031388">
    <property type="term" value="P:organic acid phosphorylation"/>
    <property type="evidence" value="ECO:0007669"/>
    <property type="project" value="UniProtKB-UniRule"/>
</dbReference>
<evidence type="ECO:0000313" key="6">
    <source>
        <dbReference type="Proteomes" id="UP000198571"/>
    </source>
</evidence>
<reference evidence="6" key="1">
    <citation type="submission" date="2016-10" db="EMBL/GenBank/DDBJ databases">
        <authorList>
            <person name="Varghese N."/>
            <person name="Submissions S."/>
        </authorList>
    </citation>
    <scope>NUCLEOTIDE SEQUENCE [LARGE SCALE GENOMIC DNA]</scope>
    <source>
        <strain evidence="6">S9</strain>
    </source>
</reference>
<dbReference type="InterPro" id="IPR036129">
    <property type="entry name" value="Glycerate_kinase_sf"/>
</dbReference>
<dbReference type="InterPro" id="IPR018197">
    <property type="entry name" value="Glycerate_kinase_RE-like"/>
</dbReference>
<dbReference type="NCBIfam" id="TIGR00045">
    <property type="entry name" value="glycerate kinase"/>
    <property type="match status" value="1"/>
</dbReference>
<dbReference type="InterPro" id="IPR004381">
    <property type="entry name" value="Glycerate_kinase"/>
</dbReference>
<accession>A0A1H9SFQ2</accession>
<organism evidence="5 6">
    <name type="scientific">Salipaludibacillus aurantiacus</name>
    <dbReference type="NCBI Taxonomy" id="1601833"/>
    <lineage>
        <taxon>Bacteria</taxon>
        <taxon>Bacillati</taxon>
        <taxon>Bacillota</taxon>
        <taxon>Bacilli</taxon>
        <taxon>Bacillales</taxon>
        <taxon>Bacillaceae</taxon>
    </lineage>
</organism>
<dbReference type="PANTHER" id="PTHR21599">
    <property type="entry name" value="GLYCERATE KINASE"/>
    <property type="match status" value="1"/>
</dbReference>
<dbReference type="Gene3D" id="3.40.50.10350">
    <property type="entry name" value="Glycerate kinase, domain 1"/>
    <property type="match status" value="1"/>
</dbReference>
<evidence type="ECO:0000313" key="5">
    <source>
        <dbReference type="EMBL" id="SER83445.1"/>
    </source>
</evidence>
<gene>
    <name evidence="5" type="ORF">SAMN05518684_104183</name>
</gene>
<dbReference type="Pfam" id="PF02595">
    <property type="entry name" value="Gly_kinase"/>
    <property type="match status" value="1"/>
</dbReference>
<dbReference type="InterPro" id="IPR018193">
    <property type="entry name" value="Glyc_kinase_flavodox-like_fold"/>
</dbReference>
<name>A0A1H9SFQ2_9BACI</name>
<dbReference type="OrthoDB" id="9774290at2"/>
<dbReference type="GO" id="GO:0008887">
    <property type="term" value="F:glycerate kinase activity"/>
    <property type="evidence" value="ECO:0007669"/>
    <property type="project" value="UniProtKB-UniRule"/>
</dbReference>
<dbReference type="PANTHER" id="PTHR21599:SF0">
    <property type="entry name" value="GLYCERATE KINASE"/>
    <property type="match status" value="1"/>
</dbReference>
<dbReference type="SUPFAM" id="SSF110738">
    <property type="entry name" value="Glycerate kinase I"/>
    <property type="match status" value="1"/>
</dbReference>
<dbReference type="EMBL" id="FOGT01000004">
    <property type="protein sequence ID" value="SER83445.1"/>
    <property type="molecule type" value="Genomic_DNA"/>
</dbReference>
<keyword evidence="3 4" id="KW-0418">Kinase</keyword>
<keyword evidence="6" id="KW-1185">Reference proteome</keyword>
<proteinExistence type="inferred from homology"/>
<evidence type="ECO:0000256" key="4">
    <source>
        <dbReference type="PIRNR" id="PIRNR006078"/>
    </source>
</evidence>
<evidence type="ECO:0000256" key="1">
    <source>
        <dbReference type="ARBA" id="ARBA00006284"/>
    </source>
</evidence>
<dbReference type="AlphaFoldDB" id="A0A1H9SFQ2"/>
<dbReference type="RefSeq" id="WP_093048996.1">
    <property type="nucleotide sequence ID" value="NZ_FOGT01000004.1"/>
</dbReference>
<evidence type="ECO:0000256" key="2">
    <source>
        <dbReference type="ARBA" id="ARBA00022679"/>
    </source>
</evidence>
<dbReference type="STRING" id="1601833.SAMN05518684_104183"/>
<sequence>MNIFIAPDSFKGSMTSIEAALAIKKGIEESPVSADIQLSPMADGGEGTVDALVTALNCEKVFHTVSDPLGRPVTSFYAWNEEEKTAIIETAAASGITLLKEDERNPYACSTHGTGGLMKAALDRGAEKIIIGIGGSATVDGGAGFLQALGVQFYDKEGRVIKRVTGDLQEIYSLDMSHLDSRLKAVSVTVASDVSNPLLGKDGAVTVFGPQKGVKEEEIPYFEAGMAKFAQLTGETTGKDFKSSPGAGASGGFGFALLSYLDAPIQNGFDLIADLTAMEEKIAAADLVISGEGKLDKQTFFGKGPMGIAKIAEKYNKPVILFAGSVTGEFLQIDKLNDTLIPVSINNENISLQEAIVNGRALLQNAARQTFKTIYLGKSLPL</sequence>
<comment type="similarity">
    <text evidence="1 4">Belongs to the glycerate kinase type-1 family.</text>
</comment>
<dbReference type="PIRSF" id="PIRSF006078">
    <property type="entry name" value="GlxK"/>
    <property type="match status" value="1"/>
</dbReference>
<evidence type="ECO:0000256" key="3">
    <source>
        <dbReference type="ARBA" id="ARBA00022777"/>
    </source>
</evidence>
<dbReference type="Gene3D" id="3.90.1510.10">
    <property type="entry name" value="Glycerate kinase, domain 2"/>
    <property type="match status" value="1"/>
</dbReference>
<dbReference type="Proteomes" id="UP000198571">
    <property type="component" value="Unassembled WGS sequence"/>
</dbReference>
<keyword evidence="2 4" id="KW-0808">Transferase</keyword>
<protein>
    <submittedName>
        <fullName evidence="5">Glycerate kinase</fullName>
    </submittedName>
</protein>